<dbReference type="GO" id="GO:0004185">
    <property type="term" value="F:serine-type carboxypeptidase activity"/>
    <property type="evidence" value="ECO:0007669"/>
    <property type="project" value="InterPro"/>
</dbReference>
<dbReference type="Gene3D" id="3.40.50.1820">
    <property type="entry name" value="alpha/beta hydrolase"/>
    <property type="match status" value="1"/>
</dbReference>
<reference evidence="7" key="1">
    <citation type="submission" date="2020-11" db="EMBL/GenBank/DDBJ databases">
        <authorList>
            <person name="Tran Van P."/>
        </authorList>
    </citation>
    <scope>NUCLEOTIDE SEQUENCE</scope>
</reference>
<keyword evidence="4" id="KW-0732">Signal</keyword>
<proteinExistence type="inferred from homology"/>
<name>A0A7R9BKF0_9CRUS</name>
<dbReference type="InterPro" id="IPR001563">
    <property type="entry name" value="Peptidase_S10"/>
</dbReference>
<keyword evidence="3" id="KW-0645">Protease</keyword>
<evidence type="ECO:0008006" key="9">
    <source>
        <dbReference type="Google" id="ProtNLM"/>
    </source>
</evidence>
<evidence type="ECO:0000256" key="1">
    <source>
        <dbReference type="ARBA" id="ARBA00009431"/>
    </source>
</evidence>
<evidence type="ECO:0000256" key="3">
    <source>
        <dbReference type="ARBA" id="ARBA00022670"/>
    </source>
</evidence>
<dbReference type="PANTHER" id="PTHR11802">
    <property type="entry name" value="SERINE PROTEASE FAMILY S10 SERINE CARBOXYPEPTIDASE"/>
    <property type="match status" value="1"/>
</dbReference>
<evidence type="ECO:0000256" key="4">
    <source>
        <dbReference type="ARBA" id="ARBA00022729"/>
    </source>
</evidence>
<gene>
    <name evidence="7" type="ORF">NMOB1V02_LOCUS3426</name>
</gene>
<dbReference type="InterPro" id="IPR029058">
    <property type="entry name" value="AB_hydrolase_fold"/>
</dbReference>
<accession>A0A7R9BKF0</accession>
<dbReference type="OrthoDB" id="443318at2759"/>
<sequence>MEHIVEGVSITAIDGTMFILESPRKKQLNTNILRPVTRKDYENVSHLLWSGTNFLNQPHQHYSHMAHLRRGARSAKRSTFLVLAPLLLSVLIDLPKTAAQSINGLPGDPQKRFPFYDQLKDPLLLTPFIMTGDLEYGRNLSRVNGFKQIAGDLESYSGFLTVNETHFSNIFFWYFPAETLVSLGYSFTAPAGRPKSLAESTEDLYAALVQFYALFPVVSVFPLYLTGQSYSGKFVPSLARKIGTRNKALRANQRQSSTVTSALRLQMLLPLEGIIIGNPMIHPKQNFHYGDFLFGHGLIDEVQRNHFELRANESVQLADEGKWEESVDVMDQLIFGAFRNDTYFKRVTGFDQYHSVRGPRDTYLFTPSYAAADAFLSSVTTRRNLHVGEMPFFSFSEETLRNFKGDMAQSQLENLEFALDNYRVMLYYGSLDIICNFEAGRRIINDARRWNRYEEWLRTNQKPWKAKFADLVRYGFGSGHGDTMPPSPANVNDEVTFGYVTQLPKINKSRNDFVFLVVLGAAHSALQDRPEIMQHAVDTFLRHGKF</sequence>
<protein>
    <recommendedName>
        <fullName evidence="9">Serine carboxypeptidase</fullName>
    </recommendedName>
</protein>
<dbReference type="PANTHER" id="PTHR11802:SF3">
    <property type="entry name" value="RETINOID-INDUCIBLE SERINE CARBOXYPEPTIDASE"/>
    <property type="match status" value="1"/>
</dbReference>
<evidence type="ECO:0000256" key="5">
    <source>
        <dbReference type="ARBA" id="ARBA00022801"/>
    </source>
</evidence>
<keyword evidence="8" id="KW-1185">Reference proteome</keyword>
<evidence type="ECO:0000256" key="2">
    <source>
        <dbReference type="ARBA" id="ARBA00022645"/>
    </source>
</evidence>
<keyword evidence="2" id="KW-0121">Carboxypeptidase</keyword>
<organism evidence="7">
    <name type="scientific">Notodromas monacha</name>
    <dbReference type="NCBI Taxonomy" id="399045"/>
    <lineage>
        <taxon>Eukaryota</taxon>
        <taxon>Metazoa</taxon>
        <taxon>Ecdysozoa</taxon>
        <taxon>Arthropoda</taxon>
        <taxon>Crustacea</taxon>
        <taxon>Oligostraca</taxon>
        <taxon>Ostracoda</taxon>
        <taxon>Podocopa</taxon>
        <taxon>Podocopida</taxon>
        <taxon>Cypridocopina</taxon>
        <taxon>Cypridoidea</taxon>
        <taxon>Cyprididae</taxon>
        <taxon>Notodromas</taxon>
    </lineage>
</organism>
<evidence type="ECO:0000313" key="7">
    <source>
        <dbReference type="EMBL" id="CAD7275638.1"/>
    </source>
</evidence>
<dbReference type="SUPFAM" id="SSF53474">
    <property type="entry name" value="alpha/beta-Hydrolases"/>
    <property type="match status" value="1"/>
</dbReference>
<dbReference type="AlphaFoldDB" id="A0A7R9BKF0"/>
<dbReference type="EMBL" id="CAJPEX010000453">
    <property type="protein sequence ID" value="CAG0915790.1"/>
    <property type="molecule type" value="Genomic_DNA"/>
</dbReference>
<evidence type="ECO:0000256" key="6">
    <source>
        <dbReference type="ARBA" id="ARBA00023180"/>
    </source>
</evidence>
<dbReference type="EMBL" id="OA882490">
    <property type="protein sequence ID" value="CAD7275638.1"/>
    <property type="molecule type" value="Genomic_DNA"/>
</dbReference>
<keyword evidence="6" id="KW-0325">Glycoprotein</keyword>
<dbReference type="Proteomes" id="UP000678499">
    <property type="component" value="Unassembled WGS sequence"/>
</dbReference>
<dbReference type="Pfam" id="PF00450">
    <property type="entry name" value="Peptidase_S10"/>
    <property type="match status" value="1"/>
</dbReference>
<dbReference type="GO" id="GO:0006508">
    <property type="term" value="P:proteolysis"/>
    <property type="evidence" value="ECO:0007669"/>
    <property type="project" value="UniProtKB-KW"/>
</dbReference>
<evidence type="ECO:0000313" key="8">
    <source>
        <dbReference type="Proteomes" id="UP000678499"/>
    </source>
</evidence>
<dbReference type="PRINTS" id="PR00724">
    <property type="entry name" value="CRBOXYPTASEC"/>
</dbReference>
<keyword evidence="5" id="KW-0378">Hydrolase</keyword>
<comment type="similarity">
    <text evidence="1">Belongs to the peptidase S10 family.</text>
</comment>